<feature type="domain" description="Imelysin-like" evidence="2">
    <location>
        <begin position="26"/>
        <end position="299"/>
    </location>
</feature>
<accession>A0ABS6T413</accession>
<dbReference type="RefSeq" id="WP_218393192.1">
    <property type="nucleotide sequence ID" value="NZ_JAHUZE010000003.1"/>
</dbReference>
<feature type="chain" id="PRO_5046739683" evidence="1">
    <location>
        <begin position="17"/>
        <end position="325"/>
    </location>
</feature>
<sequence length="325" mass="35592">MRYALVLALVASPALAGPQEAIENHILPNLTAFTEAAGALDDVAQANCEADALKGPYNAAFDAWMRIADIRLGPSEQGVLTISFWPDTKGHTQRTLKRLIEAEDPVVENQKDFAEISVAARGFFALERMLYDEDYSDYGEASYACALTRAMTHDLAQQAAALENAWREDFVPVILNPGVEGNTTYLDETEVVRAIYTQVMSSLEVTADTRLGRPLGEPTRPRPSRAEAWRSERSLANTMIVTQSAYDLAVELADWELPETAAAMEQVHAAAEKIEDPGFQNIDDLSSRFDLEILQQAIDGVENALEAELGVRLGIQPGFNSTDGD</sequence>
<evidence type="ECO:0000259" key="2">
    <source>
        <dbReference type="Pfam" id="PF09375"/>
    </source>
</evidence>
<comment type="caution">
    <text evidence="3">The sequence shown here is derived from an EMBL/GenBank/DDBJ whole genome shotgun (WGS) entry which is preliminary data.</text>
</comment>
<reference evidence="3 4" key="1">
    <citation type="submission" date="2021-05" db="EMBL/GenBank/DDBJ databases">
        <title>Culturable bacteria isolated from Daya Bay.</title>
        <authorList>
            <person name="Zheng W."/>
            <person name="Yu S."/>
            <person name="Huang Y."/>
        </authorList>
    </citation>
    <scope>NUCLEOTIDE SEQUENCE [LARGE SCALE GENOMIC DNA]</scope>
    <source>
        <strain evidence="3 4">DP4N28-5</strain>
    </source>
</reference>
<gene>
    <name evidence="3" type="ORF">KJP28_13745</name>
</gene>
<organism evidence="3 4">
    <name type="scientific">Maritimibacter dapengensis</name>
    <dbReference type="NCBI Taxonomy" id="2836868"/>
    <lineage>
        <taxon>Bacteria</taxon>
        <taxon>Pseudomonadati</taxon>
        <taxon>Pseudomonadota</taxon>
        <taxon>Alphaproteobacteria</taxon>
        <taxon>Rhodobacterales</taxon>
        <taxon>Roseobacteraceae</taxon>
        <taxon>Maritimibacter</taxon>
    </lineage>
</organism>
<keyword evidence="1" id="KW-0732">Signal</keyword>
<feature type="signal peptide" evidence="1">
    <location>
        <begin position="1"/>
        <end position="16"/>
    </location>
</feature>
<dbReference type="InterPro" id="IPR034984">
    <property type="entry name" value="Imelysin-like_IPPA"/>
</dbReference>
<proteinExistence type="predicted"/>
<protein>
    <submittedName>
        <fullName evidence="3">Imelysin family protein</fullName>
    </submittedName>
</protein>
<dbReference type="CDD" id="cd14659">
    <property type="entry name" value="Imelysin-like_IPPA"/>
    <property type="match status" value="1"/>
</dbReference>
<evidence type="ECO:0000256" key="1">
    <source>
        <dbReference type="SAM" id="SignalP"/>
    </source>
</evidence>
<name>A0ABS6T413_9RHOB</name>
<dbReference type="Pfam" id="PF09375">
    <property type="entry name" value="Peptidase_M75"/>
    <property type="match status" value="1"/>
</dbReference>
<keyword evidence="4" id="KW-1185">Reference proteome</keyword>
<dbReference type="InterPro" id="IPR018976">
    <property type="entry name" value="Imelysin-like"/>
</dbReference>
<evidence type="ECO:0000313" key="4">
    <source>
        <dbReference type="Proteomes" id="UP000756530"/>
    </source>
</evidence>
<dbReference type="EMBL" id="JAHUZE010000003">
    <property type="protein sequence ID" value="MBV7379989.1"/>
    <property type="molecule type" value="Genomic_DNA"/>
</dbReference>
<evidence type="ECO:0000313" key="3">
    <source>
        <dbReference type="EMBL" id="MBV7379989.1"/>
    </source>
</evidence>
<dbReference type="Proteomes" id="UP000756530">
    <property type="component" value="Unassembled WGS sequence"/>
</dbReference>